<dbReference type="STRING" id="161895.CPHO_09930"/>
<reference evidence="1 2" key="1">
    <citation type="submission" date="2014-08" db="EMBL/GenBank/DDBJ databases">
        <title>Complete genome sequence of Corynebacterium phocae M408/89/1(T)(=DSM 44612(T)), isolated from the common seal (Phoca vitulina).</title>
        <authorList>
            <person name="Ruckert C."/>
            <person name="Albersmeier A."/>
            <person name="Winkler A."/>
            <person name="Kalinowski J."/>
        </authorList>
    </citation>
    <scope>NUCLEOTIDE SEQUENCE [LARGE SCALE GENOMIC DNA]</scope>
    <source>
        <strain evidence="1 2">M408/89/1</strain>
    </source>
</reference>
<accession>A0A1L7D4T0</accession>
<keyword evidence="2" id="KW-1185">Reference proteome</keyword>
<proteinExistence type="predicted"/>
<dbReference type="OrthoDB" id="2911799at2"/>
<name>A0A1L7D4T0_9CORY</name>
<dbReference type="RefSeq" id="WP_075735411.1">
    <property type="nucleotide sequence ID" value="NZ_CP009249.1"/>
</dbReference>
<dbReference type="Proteomes" id="UP000185491">
    <property type="component" value="Chromosome"/>
</dbReference>
<organism evidence="1 2">
    <name type="scientific">Corynebacterium phocae</name>
    <dbReference type="NCBI Taxonomy" id="161895"/>
    <lineage>
        <taxon>Bacteria</taxon>
        <taxon>Bacillati</taxon>
        <taxon>Actinomycetota</taxon>
        <taxon>Actinomycetes</taxon>
        <taxon>Mycobacteriales</taxon>
        <taxon>Corynebacteriaceae</taxon>
        <taxon>Corynebacterium</taxon>
    </lineage>
</organism>
<gene>
    <name evidence="1" type="ORF">CPHO_09930</name>
</gene>
<sequence length="74" mass="7870">MHMTYDGEADAAYITLAEESAPSESAQQVAFIDTPNGQTQLILDVDSEGYLIGIEILAASAGLRGDVLDKAQRL</sequence>
<dbReference type="Pfam" id="PF10049">
    <property type="entry name" value="DUF2283"/>
    <property type="match status" value="1"/>
</dbReference>
<dbReference type="KEGG" id="cpho:CPHO_09930"/>
<protein>
    <recommendedName>
        <fullName evidence="3">DUF2283 domain-containing protein</fullName>
    </recommendedName>
</protein>
<dbReference type="InterPro" id="IPR019270">
    <property type="entry name" value="DUF2283"/>
</dbReference>
<dbReference type="AlphaFoldDB" id="A0A1L7D4T0"/>
<evidence type="ECO:0000313" key="2">
    <source>
        <dbReference type="Proteomes" id="UP000185491"/>
    </source>
</evidence>
<evidence type="ECO:0000313" key="1">
    <source>
        <dbReference type="EMBL" id="APT93154.1"/>
    </source>
</evidence>
<evidence type="ECO:0008006" key="3">
    <source>
        <dbReference type="Google" id="ProtNLM"/>
    </source>
</evidence>
<dbReference type="EMBL" id="CP009249">
    <property type="protein sequence ID" value="APT93154.1"/>
    <property type="molecule type" value="Genomic_DNA"/>
</dbReference>